<accession>A0A8S3FVK0</accession>
<evidence type="ECO:0000313" key="1">
    <source>
        <dbReference type="EMBL" id="CAF5141551.1"/>
    </source>
</evidence>
<sequence>MIGDGAGFVGGCTS</sequence>
<dbReference type="Proteomes" id="UP000676336">
    <property type="component" value="Unassembled WGS sequence"/>
</dbReference>
<organism evidence="1 2">
    <name type="scientific">Rotaria magnacalcarata</name>
    <dbReference type="NCBI Taxonomy" id="392030"/>
    <lineage>
        <taxon>Eukaryota</taxon>
        <taxon>Metazoa</taxon>
        <taxon>Spiralia</taxon>
        <taxon>Gnathifera</taxon>
        <taxon>Rotifera</taxon>
        <taxon>Eurotatoria</taxon>
        <taxon>Bdelloidea</taxon>
        <taxon>Philodinida</taxon>
        <taxon>Philodinidae</taxon>
        <taxon>Rotaria</taxon>
    </lineage>
</organism>
<protein>
    <submittedName>
        <fullName evidence="1">Uncharacterized protein</fullName>
    </submittedName>
</protein>
<gene>
    <name evidence="1" type="ORF">SMN809_LOCUS63427</name>
</gene>
<feature type="non-terminal residue" evidence="1">
    <location>
        <position position="14"/>
    </location>
</feature>
<dbReference type="EMBL" id="CAJOBI010273998">
    <property type="protein sequence ID" value="CAF5141551.1"/>
    <property type="molecule type" value="Genomic_DNA"/>
</dbReference>
<evidence type="ECO:0000313" key="2">
    <source>
        <dbReference type="Proteomes" id="UP000676336"/>
    </source>
</evidence>
<reference evidence="1" key="1">
    <citation type="submission" date="2021-02" db="EMBL/GenBank/DDBJ databases">
        <authorList>
            <person name="Nowell W R."/>
        </authorList>
    </citation>
    <scope>NUCLEOTIDE SEQUENCE</scope>
</reference>
<proteinExistence type="predicted"/>
<comment type="caution">
    <text evidence="1">The sequence shown here is derived from an EMBL/GenBank/DDBJ whole genome shotgun (WGS) entry which is preliminary data.</text>
</comment>
<name>A0A8S3FVK0_9BILA</name>